<dbReference type="KEGG" id="sgz:C0216_04755"/>
<accession>A0A344TW29</accession>
<keyword evidence="3" id="KW-1185">Reference proteome</keyword>
<feature type="region of interest" description="Disordered" evidence="1">
    <location>
        <begin position="1"/>
        <end position="75"/>
    </location>
</feature>
<evidence type="ECO:0000256" key="1">
    <source>
        <dbReference type="SAM" id="MobiDB-lite"/>
    </source>
</evidence>
<proteinExistence type="predicted"/>
<dbReference type="AlphaFoldDB" id="A0A344TW29"/>
<protein>
    <submittedName>
        <fullName evidence="2">Uncharacterized protein</fullName>
    </submittedName>
</protein>
<sequence>MSVDPAEPDTFRDQFRESLDAEAPEADAAEQLAELRPDDDEDEDERVTGVERGEAADGDAAEQARVVPLDEEDYR</sequence>
<evidence type="ECO:0000313" key="2">
    <source>
        <dbReference type="EMBL" id="AXE22850.1"/>
    </source>
</evidence>
<dbReference type="RefSeq" id="WP_114054043.1">
    <property type="nucleotide sequence ID" value="NZ_CP030862.1"/>
</dbReference>
<dbReference type="EMBL" id="CP030862">
    <property type="protein sequence ID" value="AXE22850.1"/>
    <property type="molecule type" value="Genomic_DNA"/>
</dbReference>
<feature type="compositionally biased region" description="Basic and acidic residues" evidence="1">
    <location>
        <begin position="9"/>
        <end position="19"/>
    </location>
</feature>
<organism evidence="2 3">
    <name type="scientific">Streptomyces globosus</name>
    <dbReference type="NCBI Taxonomy" id="68209"/>
    <lineage>
        <taxon>Bacteria</taxon>
        <taxon>Bacillati</taxon>
        <taxon>Actinomycetota</taxon>
        <taxon>Actinomycetes</taxon>
        <taxon>Kitasatosporales</taxon>
        <taxon>Streptomycetaceae</taxon>
        <taxon>Streptomyces</taxon>
    </lineage>
</organism>
<feature type="compositionally biased region" description="Basic and acidic residues" evidence="1">
    <location>
        <begin position="46"/>
        <end position="55"/>
    </location>
</feature>
<dbReference type="Proteomes" id="UP000252004">
    <property type="component" value="Chromosome"/>
</dbReference>
<reference evidence="2 3" key="1">
    <citation type="submission" date="2018-01" db="EMBL/GenBank/DDBJ databases">
        <title>Draft genome Sequence of streptomyces globosus LZH-48.</title>
        <authorList>
            <person name="Ran K."/>
            <person name="Li Z."/>
            <person name="Wei S."/>
            <person name="Dong R."/>
        </authorList>
    </citation>
    <scope>NUCLEOTIDE SEQUENCE [LARGE SCALE GENOMIC DNA]</scope>
    <source>
        <strain evidence="2 3">LZH-48</strain>
    </source>
</reference>
<name>A0A344TW29_9ACTN</name>
<evidence type="ECO:0000313" key="3">
    <source>
        <dbReference type="Proteomes" id="UP000252004"/>
    </source>
</evidence>
<gene>
    <name evidence="2" type="ORF">C0216_04755</name>
</gene>